<protein>
    <submittedName>
        <fullName evidence="7">Sugar kinase</fullName>
    </submittedName>
</protein>
<evidence type="ECO:0000256" key="4">
    <source>
        <dbReference type="ARBA" id="ARBA00022777"/>
    </source>
</evidence>
<dbReference type="KEGG" id="cfar:CI104_02410"/>
<dbReference type="Proteomes" id="UP000864563">
    <property type="component" value="Unassembled WGS sequence"/>
</dbReference>
<reference evidence="7" key="1">
    <citation type="journal article" date="2018" name="Genome Biol.">
        <title>SKESA: strategic k-mer extension for scrupulous assemblies.</title>
        <authorList>
            <person name="Souvorov A."/>
            <person name="Agarwala R."/>
            <person name="Lipman D.J."/>
        </authorList>
    </citation>
    <scope>NUCLEOTIDE SEQUENCE</scope>
    <source>
        <strain evidence="7">YDC697-2</strain>
    </source>
</reference>
<dbReference type="CDD" id="cd01166">
    <property type="entry name" value="KdgK"/>
    <property type="match status" value="1"/>
</dbReference>
<evidence type="ECO:0000256" key="3">
    <source>
        <dbReference type="ARBA" id="ARBA00022741"/>
    </source>
</evidence>
<comment type="similarity">
    <text evidence="1">Belongs to the carbohydrate kinase PfkB family.</text>
</comment>
<proteinExistence type="inferred from homology"/>
<dbReference type="Pfam" id="PF00294">
    <property type="entry name" value="PfkB"/>
    <property type="match status" value="1"/>
</dbReference>
<sequence length="320" mass="34697">MSKVFTIGEILVEIMASRIGQPFDQPGVWNGPYPSGAPAIFIDQVTRFGVSCGIISCVGNDGFGDINIHRLATDGVDIRGISRLPLEATGSAFVTYHHSGDRDFIFNIKNAACGKLSAQHVDEHILKDCTHFHIMGSSLFSFHMVDAVKKAVTIVKANGGMISFDPNIRKEMLDIPEMRDALHFVLELTDIYMPSEGEVLLLSPHSTPDRAIAGFLAEGVKEVIVKRGSKGASYYSAQEQFHVDSYLVDEVDPTGAGDCFGGAYVASRLLGFDAHKALQYANVCGAMAVTQRGPMEGTSRLEDVDAFIQRHAQSVQDATL</sequence>
<evidence type="ECO:0000259" key="6">
    <source>
        <dbReference type="Pfam" id="PF00294"/>
    </source>
</evidence>
<dbReference type="InterPro" id="IPR011611">
    <property type="entry name" value="PfkB_dom"/>
</dbReference>
<comment type="caution">
    <text evidence="7">The sequence shown here is derived from an EMBL/GenBank/DDBJ whole genome shotgun (WGS) entry which is preliminary data.</text>
</comment>
<dbReference type="GeneID" id="92975104"/>
<evidence type="ECO:0000256" key="5">
    <source>
        <dbReference type="ARBA" id="ARBA00022840"/>
    </source>
</evidence>
<evidence type="ECO:0000256" key="2">
    <source>
        <dbReference type="ARBA" id="ARBA00022679"/>
    </source>
</evidence>
<dbReference type="RefSeq" id="WP_042324951.1">
    <property type="nucleotide sequence ID" value="NZ_CABMNX010000001.1"/>
</dbReference>
<dbReference type="InterPro" id="IPR050306">
    <property type="entry name" value="PfkB_Carbo_kinase"/>
</dbReference>
<dbReference type="OrthoDB" id="9795789at2"/>
<dbReference type="PANTHER" id="PTHR43085:SF1">
    <property type="entry name" value="PSEUDOURIDINE KINASE-RELATED"/>
    <property type="match status" value="1"/>
</dbReference>
<evidence type="ECO:0000313" key="7">
    <source>
        <dbReference type="EMBL" id="HAT1584883.1"/>
    </source>
</evidence>
<feature type="domain" description="Carbohydrate kinase PfkB" evidence="6">
    <location>
        <begin position="45"/>
        <end position="296"/>
    </location>
</feature>
<keyword evidence="3" id="KW-0547">Nucleotide-binding</keyword>
<organism evidence="7">
    <name type="scientific">Citrobacter farmeri</name>
    <dbReference type="NCBI Taxonomy" id="67824"/>
    <lineage>
        <taxon>Bacteria</taxon>
        <taxon>Pseudomonadati</taxon>
        <taxon>Pseudomonadota</taxon>
        <taxon>Gammaproteobacteria</taxon>
        <taxon>Enterobacterales</taxon>
        <taxon>Enterobacteriaceae</taxon>
        <taxon>Citrobacter</taxon>
    </lineage>
</organism>
<keyword evidence="2" id="KW-0808">Transferase</keyword>
<reference evidence="7" key="2">
    <citation type="submission" date="2020-11" db="EMBL/GenBank/DDBJ databases">
        <authorList>
            <consortium name="NCBI Pathogen Detection Project"/>
        </authorList>
    </citation>
    <scope>NUCLEOTIDE SEQUENCE</scope>
    <source>
        <strain evidence="7">YDC697-2</strain>
    </source>
</reference>
<dbReference type="EMBL" id="DACSDU010000004">
    <property type="protein sequence ID" value="HAT1584883.1"/>
    <property type="molecule type" value="Genomic_DNA"/>
</dbReference>
<dbReference type="GO" id="GO:0016301">
    <property type="term" value="F:kinase activity"/>
    <property type="evidence" value="ECO:0007669"/>
    <property type="project" value="UniProtKB-KW"/>
</dbReference>
<accession>A0A8H9NTF7</accession>
<dbReference type="InterPro" id="IPR029056">
    <property type="entry name" value="Ribokinase-like"/>
</dbReference>
<evidence type="ECO:0000256" key="1">
    <source>
        <dbReference type="ARBA" id="ARBA00010688"/>
    </source>
</evidence>
<dbReference type="AlphaFoldDB" id="A0A8H9NTF7"/>
<dbReference type="PROSITE" id="PS00584">
    <property type="entry name" value="PFKB_KINASES_2"/>
    <property type="match status" value="1"/>
</dbReference>
<dbReference type="InterPro" id="IPR002173">
    <property type="entry name" value="Carboh/pur_kinase_PfkB_CS"/>
</dbReference>
<keyword evidence="4 7" id="KW-0418">Kinase</keyword>
<gene>
    <name evidence="7" type="ORF">I8Y00_001201</name>
</gene>
<dbReference type="GO" id="GO:0005524">
    <property type="term" value="F:ATP binding"/>
    <property type="evidence" value="ECO:0007669"/>
    <property type="project" value="UniProtKB-KW"/>
</dbReference>
<dbReference type="SUPFAM" id="SSF53613">
    <property type="entry name" value="Ribokinase-like"/>
    <property type="match status" value="1"/>
</dbReference>
<keyword evidence="5" id="KW-0067">ATP-binding</keyword>
<dbReference type="PANTHER" id="PTHR43085">
    <property type="entry name" value="HEXOKINASE FAMILY MEMBER"/>
    <property type="match status" value="1"/>
</dbReference>
<dbReference type="Gene3D" id="3.40.1190.20">
    <property type="match status" value="1"/>
</dbReference>
<name>A0A8H9NTF7_9ENTR</name>